<feature type="transmembrane region" description="Helical" evidence="1">
    <location>
        <begin position="47"/>
        <end position="70"/>
    </location>
</feature>
<comment type="caution">
    <text evidence="2">The sequence shown here is derived from an EMBL/GenBank/DDBJ whole genome shotgun (WGS) entry which is preliminary data.</text>
</comment>
<name>A0A5D5AKM9_9EURY</name>
<keyword evidence="1" id="KW-0472">Membrane</keyword>
<dbReference type="EMBL" id="VTAW01000017">
    <property type="protein sequence ID" value="TYT61505.1"/>
    <property type="molecule type" value="Genomic_DNA"/>
</dbReference>
<evidence type="ECO:0000313" key="3">
    <source>
        <dbReference type="Proteomes" id="UP000324104"/>
    </source>
</evidence>
<dbReference type="RefSeq" id="WP_149082002.1">
    <property type="nucleotide sequence ID" value="NZ_VTAW01000017.1"/>
</dbReference>
<evidence type="ECO:0000313" key="2">
    <source>
        <dbReference type="EMBL" id="TYT61505.1"/>
    </source>
</evidence>
<reference evidence="2 3" key="1">
    <citation type="submission" date="2019-08" db="EMBL/GenBank/DDBJ databases">
        <title>Archaea genome.</title>
        <authorList>
            <person name="Kajale S."/>
            <person name="Shouche Y."/>
            <person name="Deshpande N."/>
            <person name="Sharma A."/>
        </authorList>
    </citation>
    <scope>NUCLEOTIDE SEQUENCE [LARGE SCALE GENOMIC DNA]</scope>
    <source>
        <strain evidence="2 3">ESP3B_9</strain>
    </source>
</reference>
<gene>
    <name evidence="2" type="ORF">FYC77_13390</name>
</gene>
<accession>A0A5D5AKM9</accession>
<sequence length="80" mass="8973">MSMSPKERFWDVLCEYRPFLHLLLLFTTVLLVLTVTAMAMGDQQTDAYVISIVTIAVLVATIVPISYCVWRCGAMTNGRS</sequence>
<proteinExistence type="predicted"/>
<keyword evidence="1" id="KW-0812">Transmembrane</keyword>
<keyword evidence="3" id="KW-1185">Reference proteome</keyword>
<keyword evidence="1" id="KW-1133">Transmembrane helix</keyword>
<dbReference type="Proteomes" id="UP000324104">
    <property type="component" value="Unassembled WGS sequence"/>
</dbReference>
<evidence type="ECO:0000256" key="1">
    <source>
        <dbReference type="SAM" id="Phobius"/>
    </source>
</evidence>
<dbReference type="AlphaFoldDB" id="A0A5D5AKM9"/>
<feature type="transmembrane region" description="Helical" evidence="1">
    <location>
        <begin position="20"/>
        <end position="41"/>
    </location>
</feature>
<protein>
    <submittedName>
        <fullName evidence="2">Uncharacterized protein</fullName>
    </submittedName>
</protein>
<organism evidence="2 3">
    <name type="scientific">Natrialba swarupiae</name>
    <dbReference type="NCBI Taxonomy" id="2448032"/>
    <lineage>
        <taxon>Archaea</taxon>
        <taxon>Methanobacteriati</taxon>
        <taxon>Methanobacteriota</taxon>
        <taxon>Stenosarchaea group</taxon>
        <taxon>Halobacteria</taxon>
        <taxon>Halobacteriales</taxon>
        <taxon>Natrialbaceae</taxon>
        <taxon>Natrialba</taxon>
    </lineage>
</organism>